<feature type="region of interest" description="Disordered" evidence="1">
    <location>
        <begin position="199"/>
        <end position="224"/>
    </location>
</feature>
<protein>
    <submittedName>
        <fullName evidence="2">Uncharacterized protein</fullName>
    </submittedName>
</protein>
<accession>A0AAD9KDD8</accession>
<feature type="compositionally biased region" description="Polar residues" evidence="1">
    <location>
        <begin position="111"/>
        <end position="124"/>
    </location>
</feature>
<organism evidence="2 3">
    <name type="scientific">Paralvinella palmiformis</name>
    <dbReference type="NCBI Taxonomy" id="53620"/>
    <lineage>
        <taxon>Eukaryota</taxon>
        <taxon>Metazoa</taxon>
        <taxon>Spiralia</taxon>
        <taxon>Lophotrochozoa</taxon>
        <taxon>Annelida</taxon>
        <taxon>Polychaeta</taxon>
        <taxon>Sedentaria</taxon>
        <taxon>Canalipalpata</taxon>
        <taxon>Terebellida</taxon>
        <taxon>Terebelliformia</taxon>
        <taxon>Alvinellidae</taxon>
        <taxon>Paralvinella</taxon>
    </lineage>
</organism>
<name>A0AAD9KDD8_9ANNE</name>
<dbReference type="Proteomes" id="UP001208570">
    <property type="component" value="Unassembled WGS sequence"/>
</dbReference>
<reference evidence="2" key="1">
    <citation type="journal article" date="2023" name="Mol. Biol. Evol.">
        <title>Third-Generation Sequencing Reveals the Adaptive Role of the Epigenome in Three Deep-Sea Polychaetes.</title>
        <authorList>
            <person name="Perez M."/>
            <person name="Aroh O."/>
            <person name="Sun Y."/>
            <person name="Lan Y."/>
            <person name="Juniper S.K."/>
            <person name="Young C.R."/>
            <person name="Angers B."/>
            <person name="Qian P.Y."/>
        </authorList>
    </citation>
    <scope>NUCLEOTIDE SEQUENCE</scope>
    <source>
        <strain evidence="2">P08H-3</strain>
    </source>
</reference>
<comment type="caution">
    <text evidence="2">The sequence shown here is derived from an EMBL/GenBank/DDBJ whole genome shotgun (WGS) entry which is preliminary data.</text>
</comment>
<dbReference type="EMBL" id="JAODUP010000012">
    <property type="protein sequence ID" value="KAK2169176.1"/>
    <property type="molecule type" value="Genomic_DNA"/>
</dbReference>
<feature type="region of interest" description="Disordered" evidence="1">
    <location>
        <begin position="107"/>
        <end position="149"/>
    </location>
</feature>
<evidence type="ECO:0000313" key="2">
    <source>
        <dbReference type="EMBL" id="KAK2169176.1"/>
    </source>
</evidence>
<gene>
    <name evidence="2" type="ORF">LSH36_12g29024</name>
</gene>
<evidence type="ECO:0000256" key="1">
    <source>
        <dbReference type="SAM" id="MobiDB-lite"/>
    </source>
</evidence>
<feature type="region of interest" description="Disordered" evidence="1">
    <location>
        <begin position="333"/>
        <end position="365"/>
    </location>
</feature>
<sequence>MSRGASALPEVGELVTVSSTSIASDWRPCCIICFHSQSPRACSSLLTSNSSLPGAPYMTNGNVNKNSHQYDHQNGTYSHNGTNGQLRNIPTTQREIEIQHLLELLKRDQDSSSLTSGEGSNTDSGRGGSEEGDLAGPKSTSQSTDVHGSVVAHTRLAPVLEDSYSSNQVVPGSFCESSMSYLSLHNTTVGSYLPSEQIRAASRNSQQSQQRPLSAASNTVRAPSKPDSVIVDMIQNDSRVDNAFYGLETRSPTLKSILKPIGKLSDSQQATPLAQQGIDNYIKSRLGGGGCKPCSGSAISEMESEMCNTDMKYSCTDMSDVLHSKTAHDVSEFLDGSETTTTSPTVDDDDDDADGSSTTSGSYVVDPKELCEEIDQLFFNNLS</sequence>
<proteinExistence type="predicted"/>
<feature type="region of interest" description="Disordered" evidence="1">
    <location>
        <begin position="61"/>
        <end position="87"/>
    </location>
</feature>
<feature type="compositionally biased region" description="Low complexity" evidence="1">
    <location>
        <begin position="199"/>
        <end position="211"/>
    </location>
</feature>
<keyword evidence="3" id="KW-1185">Reference proteome</keyword>
<feature type="compositionally biased region" description="Low complexity" evidence="1">
    <location>
        <begin position="336"/>
        <end position="345"/>
    </location>
</feature>
<dbReference type="AlphaFoldDB" id="A0AAD9KDD8"/>
<evidence type="ECO:0000313" key="3">
    <source>
        <dbReference type="Proteomes" id="UP001208570"/>
    </source>
</evidence>